<protein>
    <submittedName>
        <fullName evidence="2">Uncharacterized protein</fullName>
    </submittedName>
</protein>
<evidence type="ECO:0000256" key="1">
    <source>
        <dbReference type="SAM" id="MobiDB-lite"/>
    </source>
</evidence>
<proteinExistence type="predicted"/>
<dbReference type="AlphaFoldDB" id="A0ABD5VNC1"/>
<sequence length="45" mass="4762">MTTPLKTARREVALDAGNPGRLPTTRDSPNPGQNTAVVDIDANDD</sequence>
<keyword evidence="3" id="KW-1185">Reference proteome</keyword>
<dbReference type="EMBL" id="JBHSXN010000003">
    <property type="protein sequence ID" value="MFC6954346.1"/>
    <property type="molecule type" value="Genomic_DNA"/>
</dbReference>
<gene>
    <name evidence="2" type="ORF">ACFQGB_15895</name>
</gene>
<organism evidence="2 3">
    <name type="scientific">Halorubellus litoreus</name>
    <dbReference type="NCBI Taxonomy" id="755308"/>
    <lineage>
        <taxon>Archaea</taxon>
        <taxon>Methanobacteriati</taxon>
        <taxon>Methanobacteriota</taxon>
        <taxon>Stenosarchaea group</taxon>
        <taxon>Halobacteria</taxon>
        <taxon>Halobacteriales</taxon>
        <taxon>Halorubellaceae</taxon>
        <taxon>Halorubellus</taxon>
    </lineage>
</organism>
<evidence type="ECO:0000313" key="3">
    <source>
        <dbReference type="Proteomes" id="UP001596395"/>
    </source>
</evidence>
<feature type="region of interest" description="Disordered" evidence="1">
    <location>
        <begin position="1"/>
        <end position="45"/>
    </location>
</feature>
<feature type="compositionally biased region" description="Polar residues" evidence="1">
    <location>
        <begin position="25"/>
        <end position="36"/>
    </location>
</feature>
<dbReference type="RefSeq" id="WP_336351298.1">
    <property type="nucleotide sequence ID" value="NZ_JAZAQL010000003.1"/>
</dbReference>
<dbReference type="Proteomes" id="UP001596395">
    <property type="component" value="Unassembled WGS sequence"/>
</dbReference>
<accession>A0ABD5VNC1</accession>
<name>A0ABD5VNC1_9EURY</name>
<reference evidence="2 3" key="1">
    <citation type="journal article" date="2019" name="Int. J. Syst. Evol. Microbiol.">
        <title>The Global Catalogue of Microorganisms (GCM) 10K type strain sequencing project: providing services to taxonomists for standard genome sequencing and annotation.</title>
        <authorList>
            <consortium name="The Broad Institute Genomics Platform"/>
            <consortium name="The Broad Institute Genome Sequencing Center for Infectious Disease"/>
            <person name="Wu L."/>
            <person name="Ma J."/>
        </authorList>
    </citation>
    <scope>NUCLEOTIDE SEQUENCE [LARGE SCALE GENOMIC DNA]</scope>
    <source>
        <strain evidence="2 3">GX26</strain>
    </source>
</reference>
<evidence type="ECO:0000313" key="2">
    <source>
        <dbReference type="EMBL" id="MFC6954346.1"/>
    </source>
</evidence>
<comment type="caution">
    <text evidence="2">The sequence shown here is derived from an EMBL/GenBank/DDBJ whole genome shotgun (WGS) entry which is preliminary data.</text>
</comment>